<dbReference type="FunCoup" id="A0A6P8IE51">
    <property type="interactions" value="2053"/>
</dbReference>
<dbReference type="RefSeq" id="XP_031564877.1">
    <property type="nucleotide sequence ID" value="XM_031709017.1"/>
</dbReference>
<keyword evidence="3" id="KW-0963">Cytoplasm</keyword>
<keyword evidence="6" id="KW-1185">Reference proteome</keyword>
<dbReference type="GeneID" id="116300203"/>
<accession>A0A6P8IE51</accession>
<dbReference type="GO" id="GO:0005737">
    <property type="term" value="C:cytoplasm"/>
    <property type="evidence" value="ECO:0007669"/>
    <property type="project" value="UniProtKB-SubCell"/>
</dbReference>
<protein>
    <recommendedName>
        <fullName evidence="5">CDAN1-interacting nuclease 1</fullName>
    </recommendedName>
</protein>
<dbReference type="InParanoid" id="A0A6P8IE51"/>
<evidence type="ECO:0000313" key="6">
    <source>
        <dbReference type="Proteomes" id="UP000515163"/>
    </source>
</evidence>
<dbReference type="AlphaFoldDB" id="A0A6P8IE51"/>
<dbReference type="OrthoDB" id="1272at2759"/>
<dbReference type="PANTHER" id="PTHR31661">
    <property type="entry name" value="SIMILAR TO CDNA SEQUENCE BC052040"/>
    <property type="match status" value="1"/>
</dbReference>
<gene>
    <name evidence="7" type="primary">LOC116300203</name>
</gene>
<evidence type="ECO:0000256" key="1">
    <source>
        <dbReference type="ARBA" id="ARBA00004123"/>
    </source>
</evidence>
<dbReference type="Pfam" id="PF14811">
    <property type="entry name" value="TPD"/>
    <property type="match status" value="1"/>
</dbReference>
<keyword evidence="4" id="KW-0539">Nucleus</keyword>
<dbReference type="PANTHER" id="PTHR31661:SF1">
    <property type="entry name" value="CDAN1-INTERACTING NUCLEASE 1"/>
    <property type="match status" value="1"/>
</dbReference>
<evidence type="ECO:0000256" key="5">
    <source>
        <dbReference type="ARBA" id="ARBA00023480"/>
    </source>
</evidence>
<reference evidence="7" key="1">
    <citation type="submission" date="2025-08" db="UniProtKB">
        <authorList>
            <consortium name="RefSeq"/>
        </authorList>
    </citation>
    <scope>IDENTIFICATION</scope>
    <source>
        <tissue evidence="7">Tentacle</tissue>
    </source>
</reference>
<evidence type="ECO:0000256" key="2">
    <source>
        <dbReference type="ARBA" id="ARBA00004496"/>
    </source>
</evidence>
<evidence type="ECO:0000256" key="4">
    <source>
        <dbReference type="ARBA" id="ARBA00023242"/>
    </source>
</evidence>
<dbReference type="KEGG" id="aten:116300203"/>
<name>A0A6P8IE51_ACTTE</name>
<dbReference type="InterPro" id="IPR029404">
    <property type="entry name" value="CDIN1"/>
</dbReference>
<evidence type="ECO:0000313" key="7">
    <source>
        <dbReference type="RefSeq" id="XP_031564877.1"/>
    </source>
</evidence>
<proteinExistence type="predicted"/>
<evidence type="ECO:0000256" key="3">
    <source>
        <dbReference type="ARBA" id="ARBA00022490"/>
    </source>
</evidence>
<sequence>MKLEVYNQILSLMHKYGSRDCLKSIALQFPGVTYNTLISIYSQDYQKKTRKNHHKHHKPAVMEEYYQRYLEGVSENLNDPVMLRLAEEVDLSHSLFARIVLERYLAHSSYNGENPPKGVVSQIIKDPSILTDKVLAYEIQQCILNDPNYGPLVDNIKRSVGYEYELILKEKLHNRNISFIGEEEMRAKGYDKTPDFKLEIPIAVDGYVVNWIESKASFGDEYSHQNYLRDQFWSYWNRFGPGLVIYWFGFIDELDCNRDRGIIIKDSFPTDIVLLDDLLQEKT</sequence>
<dbReference type="GO" id="GO:0005634">
    <property type="term" value="C:nucleus"/>
    <property type="evidence" value="ECO:0007669"/>
    <property type="project" value="UniProtKB-SubCell"/>
</dbReference>
<comment type="subcellular location">
    <subcellularLocation>
        <location evidence="2">Cytoplasm</location>
    </subcellularLocation>
    <subcellularLocation>
        <location evidence="1">Nucleus</location>
    </subcellularLocation>
</comment>
<dbReference type="Proteomes" id="UP000515163">
    <property type="component" value="Unplaced"/>
</dbReference>
<organism evidence="6 7">
    <name type="scientific">Actinia tenebrosa</name>
    <name type="common">Australian red waratah sea anemone</name>
    <dbReference type="NCBI Taxonomy" id="6105"/>
    <lineage>
        <taxon>Eukaryota</taxon>
        <taxon>Metazoa</taxon>
        <taxon>Cnidaria</taxon>
        <taxon>Anthozoa</taxon>
        <taxon>Hexacorallia</taxon>
        <taxon>Actiniaria</taxon>
        <taxon>Actiniidae</taxon>
        <taxon>Actinia</taxon>
    </lineage>
</organism>